<dbReference type="PANTHER" id="PTHR43798:SF5">
    <property type="entry name" value="MONOACYLGLYCEROL LIPASE ABHD6"/>
    <property type="match status" value="1"/>
</dbReference>
<dbReference type="STRING" id="1045855.DSC_09385"/>
<proteinExistence type="inferred from homology"/>
<dbReference type="InterPro" id="IPR000639">
    <property type="entry name" value="Epox_hydrolase-like"/>
</dbReference>
<dbReference type="GO" id="GO:0018774">
    <property type="term" value="F:2,6-dioxo-6-phenylhexa-3-enoate hydrolase activity"/>
    <property type="evidence" value="ECO:0007669"/>
    <property type="project" value="RHEA"/>
</dbReference>
<comment type="catalytic activity">
    <reaction evidence="3">
        <text>2,6-dioxo-6-phenylhexa-3-enoate + H2O = 2-oxopent-4-enoate + benzoate + H(+)</text>
        <dbReference type="Rhea" id="RHEA:17161"/>
        <dbReference type="ChEBI" id="CHEBI:11641"/>
        <dbReference type="ChEBI" id="CHEBI:15377"/>
        <dbReference type="ChEBI" id="CHEBI:15378"/>
        <dbReference type="ChEBI" id="CHEBI:16150"/>
        <dbReference type="ChEBI" id="CHEBI:64675"/>
        <dbReference type="EC" id="3.7.1.8"/>
    </reaction>
</comment>
<dbReference type="EMBL" id="CP003093">
    <property type="protein sequence ID" value="AER56525.1"/>
    <property type="molecule type" value="Genomic_DNA"/>
</dbReference>
<sequence>MKINEAGFSDFNIHYNDAGQGETVIMLHGGGAGAGGWSNYYRNIGPFVEAGYRVILKDSPGFNKSDAVVVEEQRGLANARAVKGLMDALGIDRAHLVGNSMGGATALNFALEYPERIGKMILMGPGGLGPSMFAPMPMEGIKLLFKLYAEPSYETLKQMIQVFLYDQSLITEELLQGRWEAIQRHPEHLKNFLISAQKAPLSSWDVSARLGEIKAKTFVTWGRDDRFVPLDHGLKLLWTLGDARLHVFSKCGHWAQWEHADEFNRLVIDFLKHD</sequence>
<comment type="similarity">
    <text evidence="3">Belongs to the AB hydrolase superfamily. BphD family.</text>
</comment>
<feature type="binding site" evidence="3">
    <location>
        <position position="168"/>
    </location>
    <ligand>
        <name>substrate</name>
    </ligand>
</feature>
<feature type="binding site" evidence="3">
    <location>
        <position position="99"/>
    </location>
    <ligand>
        <name>substrate</name>
    </ligand>
</feature>
<evidence type="ECO:0000313" key="5">
    <source>
        <dbReference type="EMBL" id="AER56525.1"/>
    </source>
</evidence>
<comment type="pathway">
    <text evidence="3">Xenobiotic degradation; biphenyl degradation; 2-hydroxy-2,4-pentadienoate and benzoate from biphenyl: step 4/4.</text>
</comment>
<keyword evidence="2 3" id="KW-0378">Hydrolase</keyword>
<accession>G7UWL8</accession>
<dbReference type="PRINTS" id="PR00412">
    <property type="entry name" value="EPOXHYDRLASE"/>
</dbReference>
<dbReference type="eggNOG" id="COG0596">
    <property type="taxonomic scope" value="Bacteria"/>
</dbReference>
<feature type="binding site" evidence="3">
    <location>
        <begin position="30"/>
        <end position="31"/>
    </location>
    <ligand>
        <name>substrate</name>
    </ligand>
</feature>
<dbReference type="HOGENOM" id="CLU_020336_13_2_6"/>
<comment type="subunit">
    <text evidence="3">Homodimer.</text>
</comment>
<dbReference type="InterPro" id="IPR000073">
    <property type="entry name" value="AB_hydrolase_1"/>
</dbReference>
<dbReference type="NCBIfam" id="TIGR03343">
    <property type="entry name" value="biphenyl_bphD"/>
    <property type="match status" value="1"/>
</dbReference>
<keyword evidence="6" id="KW-1185">Reference proteome</keyword>
<dbReference type="GO" id="GO:0070980">
    <property type="term" value="P:biphenyl catabolic process"/>
    <property type="evidence" value="ECO:0007669"/>
    <property type="project" value="UniProtKB-UniRule"/>
</dbReference>
<evidence type="ECO:0000256" key="3">
    <source>
        <dbReference type="HAMAP-Rule" id="MF_01688"/>
    </source>
</evidence>
<keyword evidence="1 3" id="KW-0058">Aromatic hydrocarbons catabolism</keyword>
<dbReference type="GO" id="GO:0046464">
    <property type="term" value="P:acylglycerol catabolic process"/>
    <property type="evidence" value="ECO:0007669"/>
    <property type="project" value="TreeGrafter"/>
</dbReference>
<evidence type="ECO:0000256" key="1">
    <source>
        <dbReference type="ARBA" id="ARBA00022797"/>
    </source>
</evidence>
<feature type="active site" description="Proton acceptor" evidence="3">
    <location>
        <position position="253"/>
    </location>
</feature>
<dbReference type="Gene3D" id="3.40.50.1820">
    <property type="entry name" value="alpha/beta hydrolase"/>
    <property type="match status" value="1"/>
</dbReference>
<dbReference type="Proteomes" id="UP000005870">
    <property type="component" value="Chromosome"/>
</dbReference>
<feature type="binding site" evidence="3">
    <location>
        <position position="254"/>
    </location>
    <ligand>
        <name>substrate</name>
    </ligand>
</feature>
<evidence type="ECO:0000313" key="6">
    <source>
        <dbReference type="Proteomes" id="UP000005870"/>
    </source>
</evidence>
<dbReference type="UniPathway" id="UPA00155">
    <property type="reaction ID" value="UER00253"/>
</dbReference>
<gene>
    <name evidence="3" type="primary">bphD</name>
    <name evidence="5" type="ordered locus">DSC_09385</name>
</gene>
<feature type="active site" evidence="3">
    <location>
        <position position="100"/>
    </location>
</feature>
<name>G7UWL8_PSEUP</name>
<feature type="site" description="Transition state stabilizer" evidence="3">
    <location>
        <position position="100"/>
    </location>
</feature>
<dbReference type="PANTHER" id="PTHR43798">
    <property type="entry name" value="MONOACYLGLYCEROL LIPASE"/>
    <property type="match status" value="1"/>
</dbReference>
<dbReference type="InterPro" id="IPR017727">
    <property type="entry name" value="HOPD_hydrolase_BphD"/>
</dbReference>
<feature type="binding site" evidence="3">
    <location>
        <position position="39"/>
    </location>
    <ligand>
        <name>substrate</name>
    </ligand>
</feature>
<dbReference type="HAMAP" id="MF_01688">
    <property type="entry name" value="Biphenyl_BphD"/>
    <property type="match status" value="1"/>
</dbReference>
<dbReference type="Pfam" id="PF00561">
    <property type="entry name" value="Abhydrolase_1"/>
    <property type="match status" value="2"/>
</dbReference>
<feature type="domain" description="AB hydrolase-1" evidence="4">
    <location>
        <begin position="23"/>
        <end position="133"/>
    </location>
</feature>
<dbReference type="InterPro" id="IPR050266">
    <property type="entry name" value="AB_hydrolase_sf"/>
</dbReference>
<dbReference type="EC" id="3.7.1.8" evidence="3"/>
<dbReference type="MEROPS" id="S33.016"/>
<dbReference type="GO" id="GO:0016020">
    <property type="term" value="C:membrane"/>
    <property type="evidence" value="ECO:0007669"/>
    <property type="project" value="TreeGrafter"/>
</dbReference>
<feature type="domain" description="AB hydrolase-1" evidence="4">
    <location>
        <begin position="163"/>
        <end position="260"/>
    </location>
</feature>
<reference evidence="5 6" key="1">
    <citation type="journal article" date="2012" name="J. Bacteriol.">
        <title>Complete Genome Sequence of the BTEX-Degrading Bacterium Pseudoxanthomonas spadix BD-a59.</title>
        <authorList>
            <person name="Lee S.H."/>
            <person name="Jin H.M."/>
            <person name="Lee H.J."/>
            <person name="Kim J.M."/>
            <person name="Jeon C.O."/>
        </authorList>
    </citation>
    <scope>NUCLEOTIDE SEQUENCE [LARGE SCALE GENOMIC DNA]</scope>
    <source>
        <strain evidence="5 6">BD-a59</strain>
    </source>
</reference>
<dbReference type="AlphaFoldDB" id="G7UWL8"/>
<dbReference type="GO" id="GO:0018771">
    <property type="term" value="F:2-hydroxy-6-oxonona-2,4-dienedioate hydrolase activity"/>
    <property type="evidence" value="ECO:0007669"/>
    <property type="project" value="UniProtKB-UniRule"/>
</dbReference>
<dbReference type="SUPFAM" id="SSF53474">
    <property type="entry name" value="alpha/beta-Hydrolases"/>
    <property type="match status" value="1"/>
</dbReference>
<protein>
    <recommendedName>
        <fullName evidence="3">2-hydroxy-6-oxo-6-phenylhexa-2,4-dienoate hydrolase</fullName>
        <shortName evidence="3">HOPDA hydrolase</shortName>
        <ecNumber evidence="3">3.7.1.8</ecNumber>
    </recommendedName>
    <alternativeName>
        <fullName evidence="3">2,6-dioxo-6-phenylhexa-3-enoate hydrolase</fullName>
    </alternativeName>
</protein>
<dbReference type="GO" id="GO:0047372">
    <property type="term" value="F:monoacylglycerol lipase activity"/>
    <property type="evidence" value="ECO:0007669"/>
    <property type="project" value="TreeGrafter"/>
</dbReference>
<dbReference type="KEGG" id="psd:DSC_09385"/>
<organism evidence="5 6">
    <name type="scientific">Pseudoxanthomonas spadix (strain BD-a59)</name>
    <dbReference type="NCBI Taxonomy" id="1045855"/>
    <lineage>
        <taxon>Bacteria</taxon>
        <taxon>Pseudomonadati</taxon>
        <taxon>Pseudomonadota</taxon>
        <taxon>Gammaproteobacteria</taxon>
        <taxon>Lysobacterales</taxon>
        <taxon>Lysobacteraceae</taxon>
        <taxon>Pseudoxanthomonas</taxon>
    </lineage>
</organism>
<comment type="function">
    <text evidence="3">Catalyzes an unusual C-C bond hydrolysis of 2-hydroxy-6-oxo-6-phenylhexa-2,4-dienoic acid (HOPDA) to produce benzoic acid and 2-hydroxy-2,4-pentadienoic acid (HPD).</text>
</comment>
<feature type="binding site" evidence="3">
    <location>
        <position position="178"/>
    </location>
    <ligand>
        <name>substrate</name>
    </ligand>
</feature>
<evidence type="ECO:0000256" key="2">
    <source>
        <dbReference type="ARBA" id="ARBA00022801"/>
    </source>
</evidence>
<evidence type="ECO:0000259" key="4">
    <source>
        <dbReference type="Pfam" id="PF00561"/>
    </source>
</evidence>
<dbReference type="InterPro" id="IPR029058">
    <property type="entry name" value="AB_hydrolase_fold"/>
</dbReference>
<dbReference type="PRINTS" id="PR00111">
    <property type="entry name" value="ABHYDROLASE"/>
</dbReference>